<dbReference type="Proteomes" id="UP001175228">
    <property type="component" value="Unassembled WGS sequence"/>
</dbReference>
<protein>
    <submittedName>
        <fullName evidence="1">Uncharacterized protein</fullName>
    </submittedName>
</protein>
<dbReference type="EMBL" id="JAUEPU010000009">
    <property type="protein sequence ID" value="KAK0499757.1"/>
    <property type="molecule type" value="Genomic_DNA"/>
</dbReference>
<organism evidence="1 2">
    <name type="scientific">Armillaria luteobubalina</name>
    <dbReference type="NCBI Taxonomy" id="153913"/>
    <lineage>
        <taxon>Eukaryota</taxon>
        <taxon>Fungi</taxon>
        <taxon>Dikarya</taxon>
        <taxon>Basidiomycota</taxon>
        <taxon>Agaricomycotina</taxon>
        <taxon>Agaricomycetes</taxon>
        <taxon>Agaricomycetidae</taxon>
        <taxon>Agaricales</taxon>
        <taxon>Marasmiineae</taxon>
        <taxon>Physalacriaceae</taxon>
        <taxon>Armillaria</taxon>
    </lineage>
</organism>
<accession>A0AA39QBC5</accession>
<keyword evidence="2" id="KW-1185">Reference proteome</keyword>
<proteinExistence type="predicted"/>
<comment type="caution">
    <text evidence="1">The sequence shown here is derived from an EMBL/GenBank/DDBJ whole genome shotgun (WGS) entry which is preliminary data.</text>
</comment>
<reference evidence="1" key="1">
    <citation type="submission" date="2023-06" db="EMBL/GenBank/DDBJ databases">
        <authorList>
            <consortium name="Lawrence Berkeley National Laboratory"/>
            <person name="Ahrendt S."/>
            <person name="Sahu N."/>
            <person name="Indic B."/>
            <person name="Wong-Bajracharya J."/>
            <person name="Merenyi Z."/>
            <person name="Ke H.-M."/>
            <person name="Monk M."/>
            <person name="Kocsube S."/>
            <person name="Drula E."/>
            <person name="Lipzen A."/>
            <person name="Balint B."/>
            <person name="Henrissat B."/>
            <person name="Andreopoulos B."/>
            <person name="Martin F.M."/>
            <person name="Harder C.B."/>
            <person name="Rigling D."/>
            <person name="Ford K.L."/>
            <person name="Foster G.D."/>
            <person name="Pangilinan J."/>
            <person name="Papanicolaou A."/>
            <person name="Barry K."/>
            <person name="LaButti K."/>
            <person name="Viragh M."/>
            <person name="Koriabine M."/>
            <person name="Yan M."/>
            <person name="Riley R."/>
            <person name="Champramary S."/>
            <person name="Plett K.L."/>
            <person name="Tsai I.J."/>
            <person name="Slot J."/>
            <person name="Sipos G."/>
            <person name="Plett J."/>
            <person name="Nagy L.G."/>
            <person name="Grigoriev I.V."/>
        </authorList>
    </citation>
    <scope>NUCLEOTIDE SEQUENCE</scope>
    <source>
        <strain evidence="1">HWK02</strain>
    </source>
</reference>
<evidence type="ECO:0000313" key="2">
    <source>
        <dbReference type="Proteomes" id="UP001175228"/>
    </source>
</evidence>
<name>A0AA39QBC5_9AGAR</name>
<evidence type="ECO:0000313" key="1">
    <source>
        <dbReference type="EMBL" id="KAK0499757.1"/>
    </source>
</evidence>
<dbReference type="AlphaFoldDB" id="A0AA39QBC5"/>
<gene>
    <name evidence="1" type="ORF">EDD18DRAFT_1442169</name>
</gene>
<sequence>MTAAAAPCASGQRLCLCCPLARLLLDKTTTATHHAIMTTVCYIGEAPDDNNCCPSCGMECTPSNMKTGIGKHLHECTASHKLHHAQVSARDTFKPSHCLWNGCSKVSTVWQTRDAHRKHLEAHLTWLSSLSTSGKTRCCMWELCEEPAHTDWYISDWAFHFAADHGINLNKAIIVDHCALCGKWVEDQKGDRSAWNAHCKTHYKTIFAPFKQRLQGHVSHQDRSLRITNDIAVYKPDAPFDNNRPLLHGHIQQSIALRPFFCPFCLYDTDLLMYMRMKQ</sequence>